<evidence type="ECO:0000256" key="3">
    <source>
        <dbReference type="ARBA" id="ARBA00023211"/>
    </source>
</evidence>
<protein>
    <submittedName>
        <fullName evidence="6">Metallophos domain-containing protein</fullName>
    </submittedName>
</protein>
<organism evidence="5 6">
    <name type="scientific">Macrostomum lignano</name>
    <dbReference type="NCBI Taxonomy" id="282301"/>
    <lineage>
        <taxon>Eukaryota</taxon>
        <taxon>Metazoa</taxon>
        <taxon>Spiralia</taxon>
        <taxon>Lophotrochozoa</taxon>
        <taxon>Platyhelminthes</taxon>
        <taxon>Rhabditophora</taxon>
        <taxon>Macrostomorpha</taxon>
        <taxon>Macrostomida</taxon>
        <taxon>Macrostomidae</taxon>
        <taxon>Macrostomum</taxon>
    </lineage>
</organism>
<evidence type="ECO:0000259" key="4">
    <source>
        <dbReference type="Pfam" id="PF00149"/>
    </source>
</evidence>
<dbReference type="PANTHER" id="PTHR45668">
    <property type="entry name" value="SERINE/THREONINE-PROTEIN PHOSPHATASE 5-RELATED"/>
    <property type="match status" value="1"/>
</dbReference>
<dbReference type="Proteomes" id="UP000095280">
    <property type="component" value="Unplaced"/>
</dbReference>
<keyword evidence="5" id="KW-1185">Reference proteome</keyword>
<evidence type="ECO:0000256" key="1">
    <source>
        <dbReference type="ARBA" id="ARBA00001936"/>
    </source>
</evidence>
<proteinExistence type="predicted"/>
<name>A0A1I8FDX2_9PLAT</name>
<comment type="cofactor">
    <cofactor evidence="1">
        <name>Mn(2+)</name>
        <dbReference type="ChEBI" id="CHEBI:29035"/>
    </cofactor>
</comment>
<dbReference type="GO" id="GO:0016787">
    <property type="term" value="F:hydrolase activity"/>
    <property type="evidence" value="ECO:0007669"/>
    <property type="project" value="InterPro"/>
</dbReference>
<dbReference type="InterPro" id="IPR051134">
    <property type="entry name" value="PPP_phosphatase"/>
</dbReference>
<dbReference type="SUPFAM" id="SSF56300">
    <property type="entry name" value="Metallo-dependent phosphatases"/>
    <property type="match status" value="1"/>
</dbReference>
<accession>A0A1I8FDX2</accession>
<dbReference type="WBParaSite" id="maker-unitig_29396-snap-gene-0.1-mRNA-1">
    <property type="protein sequence ID" value="maker-unitig_29396-snap-gene-0.1-mRNA-1"/>
    <property type="gene ID" value="maker-unitig_29396-snap-gene-0.1"/>
</dbReference>
<keyword evidence="3" id="KW-0464">Manganese</keyword>
<sequence>TLSTAAPTQLKWLRCCSPASWCGRRPSASTGATRRDELPLRLHQGGADKVQAFGQQDCQTFAEVFAWMPLATLIDDRILVAHGGISTSWTWSLLRQARPAQIPVGLRPPGNDGEKVDYLEWRQVLDLLWSDPKPQAGCRQHVSEAAACYFGPDVTESFLRKNKLTLLSVATDAHECSRML</sequence>
<dbReference type="InterPro" id="IPR004843">
    <property type="entry name" value="Calcineurin-like_PHP"/>
</dbReference>
<dbReference type="PRINTS" id="PR00114">
    <property type="entry name" value="STPHPHTASE"/>
</dbReference>
<evidence type="ECO:0000313" key="5">
    <source>
        <dbReference type="Proteomes" id="UP000095280"/>
    </source>
</evidence>
<reference evidence="6" key="1">
    <citation type="submission" date="2016-11" db="UniProtKB">
        <authorList>
            <consortium name="WormBaseParasite"/>
        </authorList>
    </citation>
    <scope>IDENTIFICATION</scope>
</reference>
<dbReference type="Gene3D" id="3.60.21.10">
    <property type="match status" value="1"/>
</dbReference>
<dbReference type="GO" id="GO:0046872">
    <property type="term" value="F:metal ion binding"/>
    <property type="evidence" value="ECO:0007669"/>
    <property type="project" value="UniProtKB-KW"/>
</dbReference>
<keyword evidence="2" id="KW-0479">Metal-binding</keyword>
<dbReference type="AlphaFoldDB" id="A0A1I8FDX2"/>
<dbReference type="PANTHER" id="PTHR45668:SF3">
    <property type="entry name" value="SERINE_THREONINE-PROTEIN PHOSPHATASE RDGC"/>
    <property type="match status" value="1"/>
</dbReference>
<evidence type="ECO:0000313" key="6">
    <source>
        <dbReference type="WBParaSite" id="maker-unitig_29396-snap-gene-0.1-mRNA-1"/>
    </source>
</evidence>
<dbReference type="InterPro" id="IPR006186">
    <property type="entry name" value="Ser/Thr-sp_prot-phosphatase"/>
</dbReference>
<evidence type="ECO:0000256" key="2">
    <source>
        <dbReference type="ARBA" id="ARBA00022723"/>
    </source>
</evidence>
<dbReference type="Pfam" id="PF00149">
    <property type="entry name" value="Metallophos"/>
    <property type="match status" value="1"/>
</dbReference>
<feature type="domain" description="Calcineurin-like phosphoesterase" evidence="4">
    <location>
        <begin position="58"/>
        <end position="167"/>
    </location>
</feature>
<dbReference type="InterPro" id="IPR029052">
    <property type="entry name" value="Metallo-depent_PP-like"/>
</dbReference>